<dbReference type="Proteomes" id="UP000749646">
    <property type="component" value="Unassembled WGS sequence"/>
</dbReference>
<gene>
    <name evidence="1" type="ORF">BGZ65_000440</name>
</gene>
<evidence type="ECO:0000313" key="1">
    <source>
        <dbReference type="EMBL" id="KAF9943713.1"/>
    </source>
</evidence>
<dbReference type="AlphaFoldDB" id="A0A9P6IPF8"/>
<reference evidence="1" key="1">
    <citation type="journal article" date="2020" name="Fungal Divers.">
        <title>Resolving the Mortierellaceae phylogeny through synthesis of multi-gene phylogenetics and phylogenomics.</title>
        <authorList>
            <person name="Vandepol N."/>
            <person name="Liber J."/>
            <person name="Desiro A."/>
            <person name="Na H."/>
            <person name="Kennedy M."/>
            <person name="Barry K."/>
            <person name="Grigoriev I.V."/>
            <person name="Miller A.N."/>
            <person name="O'Donnell K."/>
            <person name="Stajich J.E."/>
            <person name="Bonito G."/>
        </authorList>
    </citation>
    <scope>NUCLEOTIDE SEQUENCE</scope>
    <source>
        <strain evidence="1">MES-2147</strain>
    </source>
</reference>
<accession>A0A9P6IPF8</accession>
<sequence length="91" mass="10212">MFSNFSLEELELLVNRIVDSEAPQVLQTKLRVSWELFHNNDLKALRAKLHEKAPNKYMGVQDHGLGVKHGDEAGLFPVQRSKHACTATAEG</sequence>
<feature type="non-terminal residue" evidence="1">
    <location>
        <position position="1"/>
    </location>
</feature>
<dbReference type="EMBL" id="JAAAHW010008914">
    <property type="protein sequence ID" value="KAF9943713.1"/>
    <property type="molecule type" value="Genomic_DNA"/>
</dbReference>
<protein>
    <submittedName>
        <fullName evidence="1">Uncharacterized protein</fullName>
    </submittedName>
</protein>
<name>A0A9P6IPF8_9FUNG</name>
<keyword evidence="2" id="KW-1185">Reference proteome</keyword>
<organism evidence="1 2">
    <name type="scientific">Modicella reniformis</name>
    <dbReference type="NCBI Taxonomy" id="1440133"/>
    <lineage>
        <taxon>Eukaryota</taxon>
        <taxon>Fungi</taxon>
        <taxon>Fungi incertae sedis</taxon>
        <taxon>Mucoromycota</taxon>
        <taxon>Mortierellomycotina</taxon>
        <taxon>Mortierellomycetes</taxon>
        <taxon>Mortierellales</taxon>
        <taxon>Mortierellaceae</taxon>
        <taxon>Modicella</taxon>
    </lineage>
</organism>
<evidence type="ECO:0000313" key="2">
    <source>
        <dbReference type="Proteomes" id="UP000749646"/>
    </source>
</evidence>
<comment type="caution">
    <text evidence="1">The sequence shown here is derived from an EMBL/GenBank/DDBJ whole genome shotgun (WGS) entry which is preliminary data.</text>
</comment>
<proteinExistence type="predicted"/>